<dbReference type="NCBIfam" id="NF004197">
    <property type="entry name" value="PRK05653.1-1"/>
    <property type="match status" value="1"/>
</dbReference>
<proteinExistence type="inferred from homology"/>
<dbReference type="InterPro" id="IPR011284">
    <property type="entry name" value="3oxo_ACP_reduc"/>
</dbReference>
<dbReference type="EMBL" id="RBLJ01000001">
    <property type="protein sequence ID" value="RKS66296.1"/>
    <property type="molecule type" value="Genomic_DNA"/>
</dbReference>
<dbReference type="PANTHER" id="PTHR42879:SF2">
    <property type="entry name" value="3-OXOACYL-[ACYL-CARRIER-PROTEIN] REDUCTASE FABG"/>
    <property type="match status" value="1"/>
</dbReference>
<dbReference type="InterPro" id="IPR002347">
    <property type="entry name" value="SDR_fam"/>
</dbReference>
<sequence>MKLDGKIALVTGASRGIGRAIAELFAERGACVIGTATSEKGAEVISAYLGEKGKGLVLNVTDQESIEQVMSTIRTEFGEIDILVNNAGITCDNLVMRIKDDEWQNVIDTNLSSVFRMSKAAMRSMIKKRYGRIISIGSVVGAIGNPGQASYAAAKAGLIGFSKTLAREVVSRGITVNVVAPGLIETDMLRALPDEQLESFSKDIPTKRLGDVKEIASAVAFLASDEAAYITGETIHVNGGMYMS</sequence>
<dbReference type="InterPro" id="IPR050259">
    <property type="entry name" value="SDR"/>
</dbReference>
<organism evidence="6 7">
    <name type="scientific">Photorhabdus asymbiotica</name>
    <dbReference type="NCBI Taxonomy" id="291112"/>
    <lineage>
        <taxon>Bacteria</taxon>
        <taxon>Pseudomonadati</taxon>
        <taxon>Pseudomonadota</taxon>
        <taxon>Gammaproteobacteria</taxon>
        <taxon>Enterobacterales</taxon>
        <taxon>Morganellaceae</taxon>
        <taxon>Photorhabdus</taxon>
    </lineage>
</organism>
<feature type="domain" description="Ketoreductase" evidence="5">
    <location>
        <begin position="6"/>
        <end position="187"/>
    </location>
</feature>
<keyword evidence="7" id="KW-1185">Reference proteome</keyword>
<dbReference type="NCBIfam" id="NF005559">
    <property type="entry name" value="PRK07231.1"/>
    <property type="match status" value="1"/>
</dbReference>
<dbReference type="NCBIfam" id="NF009466">
    <property type="entry name" value="PRK12826.1-2"/>
    <property type="match status" value="1"/>
</dbReference>
<dbReference type="EC" id="1.1.1.100" evidence="4"/>
<evidence type="ECO:0000256" key="1">
    <source>
        <dbReference type="ARBA" id="ARBA00002607"/>
    </source>
</evidence>
<dbReference type="Proteomes" id="UP000280955">
    <property type="component" value="Unassembled WGS sequence"/>
</dbReference>
<accession>A0ABX9SS39</accession>
<dbReference type="PROSITE" id="PS00061">
    <property type="entry name" value="ADH_SHORT"/>
    <property type="match status" value="1"/>
</dbReference>
<comment type="catalytic activity">
    <reaction evidence="4">
        <text>a (3R)-hydroxyacyl-[ACP] + NADP(+) = a 3-oxoacyl-[ACP] + NADPH + H(+)</text>
        <dbReference type="Rhea" id="RHEA:17397"/>
        <dbReference type="Rhea" id="RHEA-COMP:9916"/>
        <dbReference type="Rhea" id="RHEA-COMP:9945"/>
        <dbReference type="ChEBI" id="CHEBI:15378"/>
        <dbReference type="ChEBI" id="CHEBI:57783"/>
        <dbReference type="ChEBI" id="CHEBI:58349"/>
        <dbReference type="ChEBI" id="CHEBI:78776"/>
        <dbReference type="ChEBI" id="CHEBI:78827"/>
        <dbReference type="EC" id="1.1.1.100"/>
    </reaction>
</comment>
<keyword evidence="4" id="KW-0444">Lipid biosynthesis</keyword>
<dbReference type="PRINTS" id="PR00081">
    <property type="entry name" value="GDHRDH"/>
</dbReference>
<keyword evidence="4" id="KW-0521">NADP</keyword>
<keyword evidence="4" id="KW-0443">Lipid metabolism</keyword>
<dbReference type="RefSeq" id="WP_015833845.1">
    <property type="nucleotide sequence ID" value="NC_012962.1"/>
</dbReference>
<keyword evidence="4" id="KW-0275">Fatty acid biosynthesis</keyword>
<dbReference type="PRINTS" id="PR00080">
    <property type="entry name" value="SDRFAMILY"/>
</dbReference>
<comment type="caution">
    <text evidence="6">The sequence shown here is derived from an EMBL/GenBank/DDBJ whole genome shotgun (WGS) entry which is preliminary data.</text>
</comment>
<evidence type="ECO:0000256" key="3">
    <source>
        <dbReference type="ARBA" id="ARBA00023002"/>
    </source>
</evidence>
<evidence type="ECO:0000256" key="4">
    <source>
        <dbReference type="RuleBase" id="RU366074"/>
    </source>
</evidence>
<dbReference type="PANTHER" id="PTHR42879">
    <property type="entry name" value="3-OXOACYL-(ACYL-CARRIER-PROTEIN) REDUCTASE"/>
    <property type="match status" value="1"/>
</dbReference>
<name>A0ABX9SS39_9GAMM</name>
<comment type="pathway">
    <text evidence="4">Lipid metabolism; fatty acid biosynthesis.</text>
</comment>
<comment type="similarity">
    <text evidence="2 4">Belongs to the short-chain dehydrogenases/reductases (SDR) family.</text>
</comment>
<evidence type="ECO:0000256" key="2">
    <source>
        <dbReference type="ARBA" id="ARBA00006484"/>
    </source>
</evidence>
<dbReference type="NCBIfam" id="NF009464">
    <property type="entry name" value="PRK12824.1"/>
    <property type="match status" value="1"/>
</dbReference>
<evidence type="ECO:0000313" key="6">
    <source>
        <dbReference type="EMBL" id="RKS66296.1"/>
    </source>
</evidence>
<reference evidence="6 7" key="1">
    <citation type="submission" date="2018-10" db="EMBL/GenBank/DDBJ databases">
        <title>Genomic Encyclopedia of Archaeal and Bacterial Type Strains, Phase II (KMG-II): from individual species to whole genera.</title>
        <authorList>
            <person name="Goeker M."/>
        </authorList>
    </citation>
    <scope>NUCLEOTIDE SEQUENCE [LARGE SCALE GENOMIC DNA]</scope>
    <source>
        <strain evidence="6 7">DSM 15149</strain>
    </source>
</reference>
<comment type="subunit">
    <text evidence="4">Homotetramer.</text>
</comment>
<evidence type="ECO:0000313" key="7">
    <source>
        <dbReference type="Proteomes" id="UP000280955"/>
    </source>
</evidence>
<protein>
    <recommendedName>
        <fullName evidence="4">3-oxoacyl-[acyl-carrier-protein] reductase</fullName>
        <ecNumber evidence="4">1.1.1.100</ecNumber>
    </recommendedName>
</protein>
<comment type="function">
    <text evidence="1 4">Catalyzes the NADPH-dependent reduction of beta-ketoacyl-ACP substrates to beta-hydroxyacyl-ACP products, the first reductive step in the elongation cycle of fatty acid biosynthesis.</text>
</comment>
<keyword evidence="4" id="KW-0276">Fatty acid metabolism</keyword>
<dbReference type="Gene3D" id="3.40.50.720">
    <property type="entry name" value="NAD(P)-binding Rossmann-like Domain"/>
    <property type="match status" value="1"/>
</dbReference>
<dbReference type="SUPFAM" id="SSF51735">
    <property type="entry name" value="NAD(P)-binding Rossmann-fold domains"/>
    <property type="match status" value="1"/>
</dbReference>
<dbReference type="InterPro" id="IPR036291">
    <property type="entry name" value="NAD(P)-bd_dom_sf"/>
</dbReference>
<dbReference type="Pfam" id="PF13561">
    <property type="entry name" value="adh_short_C2"/>
    <property type="match status" value="1"/>
</dbReference>
<evidence type="ECO:0000259" key="5">
    <source>
        <dbReference type="SMART" id="SM00822"/>
    </source>
</evidence>
<dbReference type="InterPro" id="IPR057326">
    <property type="entry name" value="KR_dom"/>
</dbReference>
<keyword evidence="3 4" id="KW-0560">Oxidoreductase</keyword>
<dbReference type="InterPro" id="IPR020904">
    <property type="entry name" value="Sc_DH/Rdtase_CS"/>
</dbReference>
<dbReference type="CDD" id="cd05333">
    <property type="entry name" value="BKR_SDR_c"/>
    <property type="match status" value="1"/>
</dbReference>
<gene>
    <name evidence="6" type="ORF">BDD30_0586</name>
</gene>
<dbReference type="NCBIfam" id="TIGR01830">
    <property type="entry name" value="3oxo_ACP_reduc"/>
    <property type="match status" value="1"/>
</dbReference>
<dbReference type="SMART" id="SM00822">
    <property type="entry name" value="PKS_KR"/>
    <property type="match status" value="1"/>
</dbReference>